<evidence type="ECO:0000313" key="2">
    <source>
        <dbReference type="Proteomes" id="UP000247565"/>
    </source>
</evidence>
<sequence>MNFDIGRINAENWRIKSLSHQLSGIDYFYKTRVSEKSGYQIHINYLRTEGMGNGTRIILGSIANFLYKTGYHSITVDFSYDDNQSFFTNEACYIFRKKFCPH</sequence>
<dbReference type="EMBL" id="QGLT01000002">
    <property type="protein sequence ID" value="PXZ00569.1"/>
    <property type="molecule type" value="Genomic_DNA"/>
</dbReference>
<name>A0A318MX44_9PROT</name>
<dbReference type="RefSeq" id="WP_110438712.1">
    <property type="nucleotide sequence ID" value="NZ_CP046393.1"/>
</dbReference>
<protein>
    <submittedName>
        <fullName evidence="1">Uncharacterized protein</fullName>
    </submittedName>
</protein>
<evidence type="ECO:0000313" key="1">
    <source>
        <dbReference type="EMBL" id="PXZ00569.1"/>
    </source>
</evidence>
<organism evidence="1 2">
    <name type="scientific">Commensalibacter melissae</name>
    <dbReference type="NCBI Taxonomy" id="2070537"/>
    <lineage>
        <taxon>Bacteria</taxon>
        <taxon>Pseudomonadati</taxon>
        <taxon>Pseudomonadota</taxon>
        <taxon>Alphaproteobacteria</taxon>
        <taxon>Acetobacterales</taxon>
        <taxon>Acetobacteraceae</taxon>
    </lineage>
</organism>
<comment type="caution">
    <text evidence="1">The sequence shown here is derived from an EMBL/GenBank/DDBJ whole genome shotgun (WGS) entry which is preliminary data.</text>
</comment>
<dbReference type="Proteomes" id="UP000247565">
    <property type="component" value="Unassembled WGS sequence"/>
</dbReference>
<reference evidence="1 2" key="1">
    <citation type="submission" date="2018-05" db="EMBL/GenBank/DDBJ databases">
        <title>Reference genomes for bee gut microbiota database.</title>
        <authorList>
            <person name="Ellegaard K.M."/>
        </authorList>
    </citation>
    <scope>NUCLEOTIDE SEQUENCE [LARGE SCALE GENOMIC DNA]</scope>
    <source>
        <strain evidence="1 2">ESL0284</strain>
    </source>
</reference>
<gene>
    <name evidence="1" type="ORF">DK869_03950</name>
</gene>
<keyword evidence="2" id="KW-1185">Reference proteome</keyword>
<proteinExistence type="predicted"/>
<accession>A0A318MX44</accession>
<dbReference type="AlphaFoldDB" id="A0A318MX44"/>